<keyword evidence="1" id="KW-0472">Membrane</keyword>
<feature type="non-terminal residue" evidence="2">
    <location>
        <position position="1"/>
    </location>
</feature>
<evidence type="ECO:0000313" key="2">
    <source>
        <dbReference type="EMBL" id="PIX77556.1"/>
    </source>
</evidence>
<dbReference type="AlphaFoldDB" id="A0A2M7M4E2"/>
<evidence type="ECO:0000256" key="1">
    <source>
        <dbReference type="SAM" id="Phobius"/>
    </source>
</evidence>
<reference evidence="3" key="1">
    <citation type="submission" date="2017-09" db="EMBL/GenBank/DDBJ databases">
        <title>Depth-based differentiation of microbial function through sediment-hosted aquifers and enrichment of novel symbionts in the deep terrestrial subsurface.</title>
        <authorList>
            <person name="Probst A.J."/>
            <person name="Ladd B."/>
            <person name="Jarett J.K."/>
            <person name="Geller-Mcgrath D.E."/>
            <person name="Sieber C.M.K."/>
            <person name="Emerson J.B."/>
            <person name="Anantharaman K."/>
            <person name="Thomas B.C."/>
            <person name="Malmstrom R."/>
            <person name="Stieglmeier M."/>
            <person name="Klingl A."/>
            <person name="Woyke T."/>
            <person name="Ryan C.M."/>
            <person name="Banfield J.F."/>
        </authorList>
    </citation>
    <scope>NUCLEOTIDE SEQUENCE [LARGE SCALE GENOMIC DNA]</scope>
</reference>
<dbReference type="Proteomes" id="UP000229703">
    <property type="component" value="Unassembled WGS sequence"/>
</dbReference>
<name>A0A2M7M4E2_9BACT</name>
<comment type="caution">
    <text evidence="2">The sequence shown here is derived from an EMBL/GenBank/DDBJ whole genome shotgun (WGS) entry which is preliminary data.</text>
</comment>
<accession>A0A2M7M4E2</accession>
<proteinExistence type="predicted"/>
<feature type="transmembrane region" description="Helical" evidence="1">
    <location>
        <begin position="20"/>
        <end position="41"/>
    </location>
</feature>
<protein>
    <submittedName>
        <fullName evidence="2">Uncharacterized protein</fullName>
    </submittedName>
</protein>
<keyword evidence="1" id="KW-0812">Transmembrane</keyword>
<evidence type="ECO:0000313" key="3">
    <source>
        <dbReference type="Proteomes" id="UP000229703"/>
    </source>
</evidence>
<gene>
    <name evidence="2" type="ORF">COZ37_02060</name>
</gene>
<sequence>IHKGIAELVPSETRNLRVCFGFASQPFSLLAMTAWTAILIWKPSTRHARRDVRRAGGLLRRIRSNELGMPAEMSQRDPFGMRRAG</sequence>
<keyword evidence="1" id="KW-1133">Transmembrane helix</keyword>
<dbReference type="EMBL" id="PFJK01000087">
    <property type="protein sequence ID" value="PIX77556.1"/>
    <property type="molecule type" value="Genomic_DNA"/>
</dbReference>
<organism evidence="2 3">
    <name type="scientific">bacterium (Candidatus Ratteibacteria) CG_4_10_14_3_um_filter_41_18</name>
    <dbReference type="NCBI Taxonomy" id="2014287"/>
    <lineage>
        <taxon>Bacteria</taxon>
        <taxon>Candidatus Ratteibacteria</taxon>
    </lineage>
</organism>